<evidence type="ECO:0000313" key="2">
    <source>
        <dbReference type="EMBL" id="KAK7948550.1"/>
    </source>
</evidence>
<dbReference type="GeneID" id="92078720"/>
<name>A0ABR1Q7Y2_9PEZI</name>
<feature type="region of interest" description="Disordered" evidence="1">
    <location>
        <begin position="82"/>
        <end position="170"/>
    </location>
</feature>
<feature type="compositionally biased region" description="Polar residues" evidence="1">
    <location>
        <begin position="134"/>
        <end position="146"/>
    </location>
</feature>
<reference evidence="2 3" key="1">
    <citation type="submission" date="2023-01" db="EMBL/GenBank/DDBJ databases">
        <title>Analysis of 21 Apiospora genomes using comparative genomics revels a genus with tremendous synthesis potential of carbohydrate active enzymes and secondary metabolites.</title>
        <authorList>
            <person name="Sorensen T."/>
        </authorList>
    </citation>
    <scope>NUCLEOTIDE SEQUENCE [LARGE SCALE GENOMIC DNA]</scope>
    <source>
        <strain evidence="2 3">CBS 24483</strain>
    </source>
</reference>
<accession>A0ABR1Q7Y2</accession>
<comment type="caution">
    <text evidence="2">The sequence shown here is derived from an EMBL/GenBank/DDBJ whole genome shotgun (WGS) entry which is preliminary data.</text>
</comment>
<protein>
    <submittedName>
        <fullName evidence="2">Uncharacterized protein</fullName>
    </submittedName>
</protein>
<dbReference type="RefSeq" id="XP_066698056.1">
    <property type="nucleotide sequence ID" value="XM_066845658.1"/>
</dbReference>
<keyword evidence="3" id="KW-1185">Reference proteome</keyword>
<dbReference type="EMBL" id="JAQQWE010000006">
    <property type="protein sequence ID" value="KAK7948550.1"/>
    <property type="molecule type" value="Genomic_DNA"/>
</dbReference>
<gene>
    <name evidence="2" type="ORF">PG986_009436</name>
</gene>
<feature type="compositionally biased region" description="Basic and acidic residues" evidence="1">
    <location>
        <begin position="1"/>
        <end position="16"/>
    </location>
</feature>
<evidence type="ECO:0000256" key="1">
    <source>
        <dbReference type="SAM" id="MobiDB-lite"/>
    </source>
</evidence>
<feature type="region of interest" description="Disordered" evidence="1">
    <location>
        <begin position="1"/>
        <end position="51"/>
    </location>
</feature>
<organism evidence="2 3">
    <name type="scientific">Apiospora aurea</name>
    <dbReference type="NCBI Taxonomy" id="335848"/>
    <lineage>
        <taxon>Eukaryota</taxon>
        <taxon>Fungi</taxon>
        <taxon>Dikarya</taxon>
        <taxon>Ascomycota</taxon>
        <taxon>Pezizomycotina</taxon>
        <taxon>Sordariomycetes</taxon>
        <taxon>Xylariomycetidae</taxon>
        <taxon>Amphisphaeriales</taxon>
        <taxon>Apiosporaceae</taxon>
        <taxon>Apiospora</taxon>
    </lineage>
</organism>
<dbReference type="Proteomes" id="UP001391051">
    <property type="component" value="Unassembled WGS sequence"/>
</dbReference>
<sequence>MPGKKKLPEQKPEKKKLTEKKKKKDDPAGPDVPLPSASSKPGHWKDKIERKSRAIDKELGFDEVTAENADEWLNARMNRIAEESRQRSEASWTQLQAGLDFQQKMSRGLLPGTKETPPPPPPASSIDVFAPRITRQQKATMETMMSQGDEAQRKTTPEVEDKDEPPPLFWAAPAEFPLRREAAEETPPVAGLVSFCEAPPIEQHVSLSAGER</sequence>
<evidence type="ECO:0000313" key="3">
    <source>
        <dbReference type="Proteomes" id="UP001391051"/>
    </source>
</evidence>
<proteinExistence type="predicted"/>
<feature type="compositionally biased region" description="Basic and acidic residues" evidence="1">
    <location>
        <begin position="150"/>
        <end position="159"/>
    </location>
</feature>